<evidence type="ECO:0000259" key="3">
    <source>
        <dbReference type="Pfam" id="PF10996"/>
    </source>
</evidence>
<dbReference type="GO" id="GO:0004521">
    <property type="term" value="F:RNA endonuclease activity"/>
    <property type="evidence" value="ECO:0007669"/>
    <property type="project" value="TreeGrafter"/>
</dbReference>
<dbReference type="InterPro" id="IPR022712">
    <property type="entry name" value="Beta_Casp"/>
</dbReference>
<dbReference type="GO" id="GO:0016180">
    <property type="term" value="P:snRNA processing"/>
    <property type="evidence" value="ECO:0007669"/>
    <property type="project" value="TreeGrafter"/>
</dbReference>
<feature type="compositionally biased region" description="Basic and acidic residues" evidence="2">
    <location>
        <begin position="61"/>
        <end position="70"/>
    </location>
</feature>
<dbReference type="AlphaFoldDB" id="A0AAP0KEA9"/>
<dbReference type="GO" id="GO:0016787">
    <property type="term" value="F:hydrolase activity"/>
    <property type="evidence" value="ECO:0007669"/>
    <property type="project" value="UniProtKB-KW"/>
</dbReference>
<feature type="compositionally biased region" description="Low complexity" evidence="2">
    <location>
        <begin position="48"/>
        <end position="57"/>
    </location>
</feature>
<dbReference type="InterPro" id="IPR050698">
    <property type="entry name" value="MBL"/>
</dbReference>
<comment type="caution">
    <text evidence="4">The sequence shown here is derived from an EMBL/GenBank/DDBJ whole genome shotgun (WGS) entry which is preliminary data.</text>
</comment>
<dbReference type="InterPro" id="IPR036866">
    <property type="entry name" value="RibonucZ/Hydroxyglut_hydro"/>
</dbReference>
<feature type="region of interest" description="Disordered" evidence="2">
    <location>
        <begin position="118"/>
        <end position="178"/>
    </location>
</feature>
<dbReference type="Pfam" id="PF10996">
    <property type="entry name" value="Beta-Casp"/>
    <property type="match status" value="1"/>
</dbReference>
<dbReference type="EMBL" id="JBBNAF010000004">
    <property type="protein sequence ID" value="KAK9150942.1"/>
    <property type="molecule type" value="Genomic_DNA"/>
</dbReference>
<feature type="compositionally biased region" description="Acidic residues" evidence="2">
    <location>
        <begin position="1"/>
        <end position="10"/>
    </location>
</feature>
<feature type="compositionally biased region" description="Basic and acidic residues" evidence="2">
    <location>
        <begin position="21"/>
        <end position="41"/>
    </location>
</feature>
<evidence type="ECO:0000313" key="4">
    <source>
        <dbReference type="EMBL" id="KAK9150942.1"/>
    </source>
</evidence>
<feature type="region of interest" description="Disordered" evidence="2">
    <location>
        <begin position="1"/>
        <end position="70"/>
    </location>
</feature>
<sequence>MVGEAEAVEEAESRPKRRSRGRGEGDTSEKVGEGSDRERQQRGNTGEVAAAVAPARAGWMESEKRKGAERRTFINASGPCVLFASPRMISGGFSLEVFKQWAPFEKNLIALPGREAIHESQMIPKTQSRRSRGRLAAAEESGRAAWQQHEPAQPWRGGSRSDERAKRRRGRGPQQARG</sequence>
<evidence type="ECO:0000256" key="1">
    <source>
        <dbReference type="ARBA" id="ARBA00022801"/>
    </source>
</evidence>
<keyword evidence="5" id="KW-1185">Reference proteome</keyword>
<evidence type="ECO:0000313" key="5">
    <source>
        <dbReference type="Proteomes" id="UP001420932"/>
    </source>
</evidence>
<accession>A0AAP0KEA9</accession>
<dbReference type="PANTHER" id="PTHR11203">
    <property type="entry name" value="CLEAVAGE AND POLYADENYLATION SPECIFICITY FACTOR FAMILY MEMBER"/>
    <property type="match status" value="1"/>
</dbReference>
<keyword evidence="1" id="KW-0378">Hydrolase</keyword>
<dbReference type="SUPFAM" id="SSF56281">
    <property type="entry name" value="Metallo-hydrolase/oxidoreductase"/>
    <property type="match status" value="1"/>
</dbReference>
<protein>
    <recommendedName>
        <fullName evidence="3">Beta-Casp domain-containing protein</fullName>
    </recommendedName>
</protein>
<dbReference type="GO" id="GO:0005634">
    <property type="term" value="C:nucleus"/>
    <property type="evidence" value="ECO:0007669"/>
    <property type="project" value="TreeGrafter"/>
</dbReference>
<proteinExistence type="predicted"/>
<organism evidence="4 5">
    <name type="scientific">Stephania yunnanensis</name>
    <dbReference type="NCBI Taxonomy" id="152371"/>
    <lineage>
        <taxon>Eukaryota</taxon>
        <taxon>Viridiplantae</taxon>
        <taxon>Streptophyta</taxon>
        <taxon>Embryophyta</taxon>
        <taxon>Tracheophyta</taxon>
        <taxon>Spermatophyta</taxon>
        <taxon>Magnoliopsida</taxon>
        <taxon>Ranunculales</taxon>
        <taxon>Menispermaceae</taxon>
        <taxon>Menispermoideae</taxon>
        <taxon>Cissampelideae</taxon>
        <taxon>Stephania</taxon>
    </lineage>
</organism>
<reference evidence="4 5" key="1">
    <citation type="submission" date="2024-01" db="EMBL/GenBank/DDBJ databases">
        <title>Genome assemblies of Stephania.</title>
        <authorList>
            <person name="Yang L."/>
        </authorList>
    </citation>
    <scope>NUCLEOTIDE SEQUENCE [LARGE SCALE GENOMIC DNA]</scope>
    <source>
        <strain evidence="4">YNDBR</strain>
        <tissue evidence="4">Leaf</tissue>
    </source>
</reference>
<dbReference type="PANTHER" id="PTHR11203:SF37">
    <property type="entry name" value="INTEGRATOR COMPLEX SUBUNIT 11"/>
    <property type="match status" value="1"/>
</dbReference>
<evidence type="ECO:0000256" key="2">
    <source>
        <dbReference type="SAM" id="MobiDB-lite"/>
    </source>
</evidence>
<name>A0AAP0KEA9_9MAGN</name>
<gene>
    <name evidence="4" type="ORF">Syun_009251</name>
</gene>
<feature type="domain" description="Beta-Casp" evidence="3">
    <location>
        <begin position="66"/>
        <end position="116"/>
    </location>
</feature>
<dbReference type="Gene3D" id="3.40.50.10890">
    <property type="match status" value="1"/>
</dbReference>
<dbReference type="Proteomes" id="UP001420932">
    <property type="component" value="Unassembled WGS sequence"/>
</dbReference>